<feature type="region of interest" description="Disordered" evidence="1">
    <location>
        <begin position="350"/>
        <end position="380"/>
    </location>
</feature>
<name>A0A5C7ILQ6_9ROSI</name>
<keyword evidence="3" id="KW-1185">Reference proteome</keyword>
<dbReference type="EMBL" id="VAHF01000002">
    <property type="protein sequence ID" value="TXG70141.1"/>
    <property type="molecule type" value="Genomic_DNA"/>
</dbReference>
<evidence type="ECO:0000313" key="2">
    <source>
        <dbReference type="EMBL" id="TXG70141.1"/>
    </source>
</evidence>
<evidence type="ECO:0000313" key="3">
    <source>
        <dbReference type="Proteomes" id="UP000323000"/>
    </source>
</evidence>
<dbReference type="OrthoDB" id="1620396at2759"/>
<dbReference type="InterPro" id="IPR006476">
    <property type="entry name" value="CHP01589_pln"/>
</dbReference>
<evidence type="ECO:0000256" key="1">
    <source>
        <dbReference type="SAM" id="MobiDB-lite"/>
    </source>
</evidence>
<dbReference type="PANTHER" id="PTHR31871:SF1">
    <property type="entry name" value="HISTIDINE-TRNA LIGASE"/>
    <property type="match status" value="1"/>
</dbReference>
<protein>
    <submittedName>
        <fullName evidence="2">Uncharacterized protein</fullName>
    </submittedName>
</protein>
<dbReference type="PANTHER" id="PTHR31871">
    <property type="entry name" value="OS02G0137100 PROTEIN"/>
    <property type="match status" value="1"/>
</dbReference>
<feature type="compositionally biased region" description="Basic and acidic residues" evidence="1">
    <location>
        <begin position="351"/>
        <end position="367"/>
    </location>
</feature>
<organism evidence="2 3">
    <name type="scientific">Acer yangbiense</name>
    <dbReference type="NCBI Taxonomy" id="1000413"/>
    <lineage>
        <taxon>Eukaryota</taxon>
        <taxon>Viridiplantae</taxon>
        <taxon>Streptophyta</taxon>
        <taxon>Embryophyta</taxon>
        <taxon>Tracheophyta</taxon>
        <taxon>Spermatophyta</taxon>
        <taxon>Magnoliopsida</taxon>
        <taxon>eudicotyledons</taxon>
        <taxon>Gunneridae</taxon>
        <taxon>Pentapetalae</taxon>
        <taxon>rosids</taxon>
        <taxon>malvids</taxon>
        <taxon>Sapindales</taxon>
        <taxon>Sapindaceae</taxon>
        <taxon>Hippocastanoideae</taxon>
        <taxon>Acereae</taxon>
        <taxon>Acer</taxon>
    </lineage>
</organism>
<proteinExistence type="predicted"/>
<dbReference type="AlphaFoldDB" id="A0A5C7ILQ6"/>
<dbReference type="NCBIfam" id="TIGR01589">
    <property type="entry name" value="A_thal_3526"/>
    <property type="match status" value="1"/>
</dbReference>
<dbReference type="Proteomes" id="UP000323000">
    <property type="component" value="Chromosome 2"/>
</dbReference>
<comment type="caution">
    <text evidence="2">The sequence shown here is derived from an EMBL/GenBank/DDBJ whole genome shotgun (WGS) entry which is preliminary data.</text>
</comment>
<sequence length="380" mass="42201">MSSGQVRRVSRQDIQLVQNLIERCLQLYMNQKEVVETLLAQAKIEPGFTELAPSTVMREICCLQELKGGYFEVSAKELQMYLYSLDAAKTSPQSMLRVLYYRFPQKKIWQKLEEENRDFFKAYYLRLMVKHQIVEFNKLLEQQVQLMRQIHPSGVAQMPTSNGSHIPQLHQNSALYPSDHTGPAMKQESMHHPIGSSLAGAFTNGGSSLHASLHSPVEMSGQVSRIDAPPTILSTESSNMGLIQGMNGGIIKSEVGYSGSSPYMFGADGNVLEARPPIADASVASFSSVESTSQTLNEALLDADTSSFGFLGQIPRSFSLSDLTADFSQSSDILESYPRSPFLATDTENFLDSRDREHQGDNRRLDTISEGLSYEDFGSE</sequence>
<gene>
    <name evidence="2" type="ORF">EZV62_005076</name>
</gene>
<accession>A0A5C7ILQ6</accession>
<dbReference type="Pfam" id="PF09713">
    <property type="entry name" value="A_thal_3526"/>
    <property type="match status" value="1"/>
</dbReference>
<reference evidence="3" key="1">
    <citation type="journal article" date="2019" name="Gigascience">
        <title>De novo genome assembly of the endangered Acer yangbiense, a plant species with extremely small populations endemic to Yunnan Province, China.</title>
        <authorList>
            <person name="Yang J."/>
            <person name="Wariss H.M."/>
            <person name="Tao L."/>
            <person name="Zhang R."/>
            <person name="Yun Q."/>
            <person name="Hollingsworth P."/>
            <person name="Dao Z."/>
            <person name="Luo G."/>
            <person name="Guo H."/>
            <person name="Ma Y."/>
            <person name="Sun W."/>
        </authorList>
    </citation>
    <scope>NUCLEOTIDE SEQUENCE [LARGE SCALE GENOMIC DNA]</scope>
    <source>
        <strain evidence="3">cv. Malutang</strain>
    </source>
</reference>